<comment type="function">
    <text evidence="1">DNA ligase that catalyzes the formation of phosphodiester linkages between 5'-phosphoryl and 3'-hydroxyl groups in double-stranded DNA using NAD as a coenzyme and as the energy source for the reaction. It is essential for DNA replication and repair of damaged DNA.</text>
</comment>
<dbReference type="GO" id="GO:0003677">
    <property type="term" value="F:DNA binding"/>
    <property type="evidence" value="ECO:0007669"/>
    <property type="project" value="InterPro"/>
</dbReference>
<dbReference type="Proteomes" id="UP000276345">
    <property type="component" value="Chromosome"/>
</dbReference>
<evidence type="ECO:0000259" key="10">
    <source>
        <dbReference type="SMART" id="SM00278"/>
    </source>
</evidence>
<evidence type="ECO:0000313" key="12">
    <source>
        <dbReference type="Proteomes" id="UP000276345"/>
    </source>
</evidence>
<dbReference type="SMART" id="SM00278">
    <property type="entry name" value="HhH1"/>
    <property type="match status" value="2"/>
</dbReference>
<dbReference type="SUPFAM" id="SSF47781">
    <property type="entry name" value="RuvA domain 2-like"/>
    <property type="match status" value="1"/>
</dbReference>
<sequence length="189" mass="21166">MIPQVVNVVLSERPEETRPIVFPTHCPVCGSDVERVEGEAVTRCTGGLICGAQRKESLKHFVSRRAMDVDGMGDKIIDQLVEREYVHTPADLFRLTAGKLTGLDRMGPKSAQNVVNALEKAKATTFARFLYALGIREVGEATAAGWRLISVRWRRCRPPPLTSCRKYLTWGLWSLRTSLTFLPKRVIVT</sequence>
<keyword evidence="3" id="KW-0235">DNA replication</keyword>
<accession>A0A447NNK1</accession>
<evidence type="ECO:0000256" key="3">
    <source>
        <dbReference type="ARBA" id="ARBA00022705"/>
    </source>
</evidence>
<protein>
    <submittedName>
        <fullName evidence="11">DNA ligase</fullName>
        <ecNumber evidence="11">6.5.1.2</ecNumber>
    </submittedName>
</protein>
<keyword evidence="7" id="KW-0460">Magnesium</keyword>
<feature type="domain" description="Helix-hairpin-helix DNA-binding motif class 1" evidence="10">
    <location>
        <begin position="64"/>
        <end position="83"/>
    </location>
</feature>
<feature type="domain" description="Helix-hairpin-helix DNA-binding motif class 1" evidence="10">
    <location>
        <begin position="98"/>
        <end position="117"/>
    </location>
</feature>
<dbReference type="GO" id="GO:0006260">
    <property type="term" value="P:DNA replication"/>
    <property type="evidence" value="ECO:0007669"/>
    <property type="project" value="UniProtKB-KW"/>
</dbReference>
<reference evidence="11 12" key="1">
    <citation type="submission" date="2018-12" db="EMBL/GenBank/DDBJ databases">
        <authorList>
            <consortium name="Pathogen Informatics"/>
        </authorList>
    </citation>
    <scope>NUCLEOTIDE SEQUENCE [LARGE SCALE GENOMIC DNA]</scope>
    <source>
        <strain evidence="11 12">NCTC7406</strain>
    </source>
</reference>
<evidence type="ECO:0000256" key="5">
    <source>
        <dbReference type="ARBA" id="ARBA00022763"/>
    </source>
</evidence>
<evidence type="ECO:0000256" key="2">
    <source>
        <dbReference type="ARBA" id="ARBA00022598"/>
    </source>
</evidence>
<evidence type="ECO:0000256" key="6">
    <source>
        <dbReference type="ARBA" id="ARBA00022833"/>
    </source>
</evidence>
<dbReference type="Gene3D" id="1.10.150.20">
    <property type="entry name" value="5' to 3' exonuclease, C-terminal subdomain"/>
    <property type="match status" value="1"/>
</dbReference>
<dbReference type="FunFam" id="1.10.150.20:FF:000007">
    <property type="entry name" value="DNA ligase"/>
    <property type="match status" value="1"/>
</dbReference>
<dbReference type="Gene3D" id="6.20.10.30">
    <property type="match status" value="1"/>
</dbReference>
<evidence type="ECO:0000256" key="7">
    <source>
        <dbReference type="ARBA" id="ARBA00022842"/>
    </source>
</evidence>
<evidence type="ECO:0000256" key="9">
    <source>
        <dbReference type="ARBA" id="ARBA00023204"/>
    </source>
</evidence>
<dbReference type="Pfam" id="PF03119">
    <property type="entry name" value="DNA_ligase_ZBD"/>
    <property type="match status" value="1"/>
</dbReference>
<keyword evidence="5" id="KW-0227">DNA damage</keyword>
<name>A0A447NNK1_SALET</name>
<gene>
    <name evidence="11" type="primary">ligA_2</name>
    <name evidence="11" type="ORF">NCTC7406_01630</name>
</gene>
<keyword evidence="2 11" id="KW-0436">Ligase</keyword>
<organism evidence="11 12">
    <name type="scientific">Salmonella enterica subsp. enterica serovar Sanjuan</name>
    <dbReference type="NCBI Taxonomy" id="1160765"/>
    <lineage>
        <taxon>Bacteria</taxon>
        <taxon>Pseudomonadati</taxon>
        <taxon>Pseudomonadota</taxon>
        <taxon>Gammaproteobacteria</taxon>
        <taxon>Enterobacterales</taxon>
        <taxon>Enterobacteriaceae</taxon>
        <taxon>Salmonella</taxon>
    </lineage>
</organism>
<dbReference type="FunFam" id="6.20.10.30:FF:000001">
    <property type="entry name" value="DNA ligase"/>
    <property type="match status" value="1"/>
</dbReference>
<dbReference type="Pfam" id="PF14520">
    <property type="entry name" value="HHH_5"/>
    <property type="match status" value="1"/>
</dbReference>
<proteinExistence type="predicted"/>
<dbReference type="GO" id="GO:0046872">
    <property type="term" value="F:metal ion binding"/>
    <property type="evidence" value="ECO:0007669"/>
    <property type="project" value="UniProtKB-KW"/>
</dbReference>
<evidence type="ECO:0000256" key="1">
    <source>
        <dbReference type="ARBA" id="ARBA00004067"/>
    </source>
</evidence>
<dbReference type="InterPro" id="IPR003583">
    <property type="entry name" value="Hlx-hairpin-Hlx_DNA-bd_motif"/>
</dbReference>
<keyword evidence="8" id="KW-0520">NAD</keyword>
<keyword evidence="4" id="KW-0479">Metal-binding</keyword>
<dbReference type="GO" id="GO:0006281">
    <property type="term" value="P:DNA repair"/>
    <property type="evidence" value="ECO:0007669"/>
    <property type="project" value="UniProtKB-KW"/>
</dbReference>
<dbReference type="AlphaFoldDB" id="A0A447NNK1"/>
<keyword evidence="9" id="KW-0234">DNA repair</keyword>
<dbReference type="GO" id="GO:0003911">
    <property type="term" value="F:DNA ligase (NAD+) activity"/>
    <property type="evidence" value="ECO:0007669"/>
    <property type="project" value="UniProtKB-EC"/>
</dbReference>
<dbReference type="EMBL" id="LR134142">
    <property type="protein sequence ID" value="VEA04879.1"/>
    <property type="molecule type" value="Genomic_DNA"/>
</dbReference>
<dbReference type="InterPro" id="IPR010994">
    <property type="entry name" value="RuvA_2-like"/>
</dbReference>
<keyword evidence="6" id="KW-0862">Zinc</keyword>
<evidence type="ECO:0000256" key="8">
    <source>
        <dbReference type="ARBA" id="ARBA00023027"/>
    </source>
</evidence>
<dbReference type="EC" id="6.5.1.2" evidence="11"/>
<dbReference type="InterPro" id="IPR004149">
    <property type="entry name" value="Znf_DNAligase_C4"/>
</dbReference>
<evidence type="ECO:0000313" key="11">
    <source>
        <dbReference type="EMBL" id="VEA04879.1"/>
    </source>
</evidence>
<evidence type="ECO:0000256" key="4">
    <source>
        <dbReference type="ARBA" id="ARBA00022723"/>
    </source>
</evidence>